<evidence type="ECO:0000313" key="1">
    <source>
        <dbReference type="EMBL" id="QHT95642.1"/>
    </source>
</evidence>
<reference evidence="1" key="1">
    <citation type="journal article" date="2020" name="Nature">
        <title>Giant virus diversity and host interactions through global metagenomics.</title>
        <authorList>
            <person name="Schulz F."/>
            <person name="Roux S."/>
            <person name="Paez-Espino D."/>
            <person name="Jungbluth S."/>
            <person name="Walsh D.A."/>
            <person name="Denef V.J."/>
            <person name="McMahon K.D."/>
            <person name="Konstantinidis K.T."/>
            <person name="Eloe-Fadrosh E.A."/>
            <person name="Kyrpides N.C."/>
            <person name="Woyke T."/>
        </authorList>
    </citation>
    <scope>NUCLEOTIDE SEQUENCE</scope>
    <source>
        <strain evidence="1">GVMAG-M-3300024261-8</strain>
    </source>
</reference>
<name>A0A6C0IRJ7_9ZZZZ</name>
<dbReference type="Gene3D" id="1.10.720.30">
    <property type="entry name" value="SAP domain"/>
    <property type="match status" value="1"/>
</dbReference>
<protein>
    <recommendedName>
        <fullName evidence="2">Rho termination factor N-terminal domain-containing protein</fullName>
    </recommendedName>
</protein>
<organism evidence="1">
    <name type="scientific">viral metagenome</name>
    <dbReference type="NCBI Taxonomy" id="1070528"/>
    <lineage>
        <taxon>unclassified sequences</taxon>
        <taxon>metagenomes</taxon>
        <taxon>organismal metagenomes</taxon>
    </lineage>
</organism>
<evidence type="ECO:0008006" key="2">
    <source>
        <dbReference type="Google" id="ProtNLM"/>
    </source>
</evidence>
<proteinExistence type="predicted"/>
<sequence length="116" mass="13342">MSHDEVDIEKLTFEELKEFCKSFDVKTYSRHIKTDLIGFIKKLTVKKLKELCKCFKIENYSKHDKEALIGGLIIKIIFEERTDPENPSVKRYCNTTIADEECPFCGASNCCCGSGY</sequence>
<dbReference type="AlphaFoldDB" id="A0A6C0IRJ7"/>
<dbReference type="EMBL" id="MN740244">
    <property type="protein sequence ID" value="QHT95642.1"/>
    <property type="molecule type" value="Genomic_DNA"/>
</dbReference>
<dbReference type="InterPro" id="IPR036361">
    <property type="entry name" value="SAP_dom_sf"/>
</dbReference>
<accession>A0A6C0IRJ7</accession>